<dbReference type="CDD" id="cd18822">
    <property type="entry name" value="GH43_CtGH43-like"/>
    <property type="match status" value="1"/>
</dbReference>
<dbReference type="Gene3D" id="2.80.10.50">
    <property type="match status" value="1"/>
</dbReference>
<evidence type="ECO:0000256" key="1">
    <source>
        <dbReference type="ARBA" id="ARBA00009865"/>
    </source>
</evidence>
<protein>
    <submittedName>
        <fullName evidence="6">Family 43 glycosylhydrolase</fullName>
    </submittedName>
</protein>
<dbReference type="RefSeq" id="WP_345589877.1">
    <property type="nucleotide sequence ID" value="NZ_BAABJG010000021.1"/>
</dbReference>
<dbReference type="SUPFAM" id="SSF50370">
    <property type="entry name" value="Ricin B-like lectins"/>
    <property type="match status" value="1"/>
</dbReference>
<evidence type="ECO:0000256" key="4">
    <source>
        <dbReference type="RuleBase" id="RU361187"/>
    </source>
</evidence>
<dbReference type="Proteomes" id="UP001597180">
    <property type="component" value="Unassembled WGS sequence"/>
</dbReference>
<dbReference type="Gene3D" id="2.115.10.20">
    <property type="entry name" value="Glycosyl hydrolase domain, family 43"/>
    <property type="match status" value="1"/>
</dbReference>
<comment type="caution">
    <text evidence="6">The sequence shown here is derived from an EMBL/GenBank/DDBJ whole genome shotgun (WGS) entry which is preliminary data.</text>
</comment>
<evidence type="ECO:0000259" key="5">
    <source>
        <dbReference type="Pfam" id="PF14200"/>
    </source>
</evidence>
<proteinExistence type="inferred from homology"/>
<evidence type="ECO:0000313" key="6">
    <source>
        <dbReference type="EMBL" id="MFD1221304.1"/>
    </source>
</evidence>
<dbReference type="InterPro" id="IPR006710">
    <property type="entry name" value="Glyco_hydro_43"/>
</dbReference>
<name>A0ABW3ULX8_9BACL</name>
<keyword evidence="7" id="KW-1185">Reference proteome</keyword>
<evidence type="ECO:0000313" key="7">
    <source>
        <dbReference type="Proteomes" id="UP001597180"/>
    </source>
</evidence>
<dbReference type="EMBL" id="JBHTLU010000015">
    <property type="protein sequence ID" value="MFD1221304.1"/>
    <property type="molecule type" value="Genomic_DNA"/>
</dbReference>
<dbReference type="InterPro" id="IPR035992">
    <property type="entry name" value="Ricin_B-like_lectins"/>
</dbReference>
<organism evidence="6 7">
    <name type="scientific">Paenibacillus vulneris</name>
    <dbReference type="NCBI Taxonomy" id="1133364"/>
    <lineage>
        <taxon>Bacteria</taxon>
        <taxon>Bacillati</taxon>
        <taxon>Bacillota</taxon>
        <taxon>Bacilli</taxon>
        <taxon>Bacillales</taxon>
        <taxon>Paenibacillaceae</taxon>
        <taxon>Paenibacillus</taxon>
    </lineage>
</organism>
<accession>A0ABW3ULX8</accession>
<keyword evidence="2 4" id="KW-0378">Hydrolase</keyword>
<dbReference type="InterPro" id="IPR000772">
    <property type="entry name" value="Ricin_B_lectin"/>
</dbReference>
<dbReference type="PROSITE" id="PS50231">
    <property type="entry name" value="RICIN_B_LECTIN"/>
    <property type="match status" value="1"/>
</dbReference>
<gene>
    <name evidence="6" type="ORF">ACFQ4B_14355</name>
</gene>
<keyword evidence="3 4" id="KW-0326">Glycosidase</keyword>
<reference evidence="7" key="1">
    <citation type="journal article" date="2019" name="Int. J. Syst. Evol. Microbiol.">
        <title>The Global Catalogue of Microorganisms (GCM) 10K type strain sequencing project: providing services to taxonomists for standard genome sequencing and annotation.</title>
        <authorList>
            <consortium name="The Broad Institute Genomics Platform"/>
            <consortium name="The Broad Institute Genome Sequencing Center for Infectious Disease"/>
            <person name="Wu L."/>
            <person name="Ma J."/>
        </authorList>
    </citation>
    <scope>NUCLEOTIDE SEQUENCE [LARGE SCALE GENOMIC DNA]</scope>
    <source>
        <strain evidence="7">CCUG 53270</strain>
    </source>
</reference>
<dbReference type="Pfam" id="PF14200">
    <property type="entry name" value="RicinB_lectin_2"/>
    <property type="match status" value="1"/>
</dbReference>
<evidence type="ECO:0000256" key="3">
    <source>
        <dbReference type="ARBA" id="ARBA00023295"/>
    </source>
</evidence>
<evidence type="ECO:0000256" key="2">
    <source>
        <dbReference type="ARBA" id="ARBA00022801"/>
    </source>
</evidence>
<dbReference type="SUPFAM" id="SSF75005">
    <property type="entry name" value="Arabinanase/levansucrase/invertase"/>
    <property type="match status" value="1"/>
</dbReference>
<feature type="domain" description="Ricin B lectin" evidence="5">
    <location>
        <begin position="364"/>
        <end position="445"/>
    </location>
</feature>
<dbReference type="PANTHER" id="PTHR22925:SF3">
    <property type="entry name" value="GLYCOSYL HYDROLASE FAMILY PROTEIN 43"/>
    <property type="match status" value="1"/>
</dbReference>
<dbReference type="PANTHER" id="PTHR22925">
    <property type="entry name" value="GLYCOSYL HYDROLASE 43 FAMILY MEMBER"/>
    <property type="match status" value="1"/>
</dbReference>
<dbReference type="Pfam" id="PF04616">
    <property type="entry name" value="Glyco_hydro_43"/>
    <property type="match status" value="1"/>
</dbReference>
<sequence length="480" mass="53741">MLYNGTQWRDTSGQPIHAHGGGLLQSGDYYYWFGENRQGRKRVSCYRSNNLRDWEFRGDVLTLDSPYRPIDVRTAPELVTDAATGRGANIERPKVIYHAPANRYVMWMHWENGSDYSAARCAVASCDTVDGEYTYHGSFNPCGFMSRDCTLFVDDDGTAYFISAARENADLHMYRLSDDYLSIDEHVRTLWPGQYREAPAVMKRNGVYFMVSSGCTGWEPNQGKYAYSDSLTGNWSQLYDLGGPTTYDTQPTFILPVSREGETRYLYVGDRWDPSDYHGSSYVFLPLRFPDDKSMKLEWTDAVSVLSEEASIVPSREGGSFSRILNRSHRYLAAVSGDDSASPAVGESQGDTVTAGKLAYGSAAQHWIIEDLEDGAVLIRNKHNGKYLDADDVSEAETDSDADMCLTVRLREASGRSTQQWTLVDDAEHSGWCSILHRATGLALTSNRDYGGALHLRPLASHELRRSQGFAVTPHYGVRV</sequence>
<dbReference type="InterPro" id="IPR023296">
    <property type="entry name" value="Glyco_hydro_beta-prop_sf"/>
</dbReference>
<comment type="similarity">
    <text evidence="1 4">Belongs to the glycosyl hydrolase 43 family.</text>
</comment>
<dbReference type="CDD" id="cd00161">
    <property type="entry name" value="beta-trefoil_Ricin-like"/>
    <property type="match status" value="1"/>
</dbReference>